<organism evidence="6 7">
    <name type="scientific">Acidihalobacter prosperus</name>
    <dbReference type="NCBI Taxonomy" id="160660"/>
    <lineage>
        <taxon>Bacteria</taxon>
        <taxon>Pseudomonadati</taxon>
        <taxon>Pseudomonadota</taxon>
        <taxon>Gammaproteobacteria</taxon>
        <taxon>Chromatiales</taxon>
        <taxon>Ectothiorhodospiraceae</taxon>
        <taxon>Acidihalobacter</taxon>
    </lineage>
</organism>
<dbReference type="PANTHER" id="PTHR43129">
    <property type="entry name" value="FOSMIDOMYCIN RESISTANCE PROTEIN"/>
    <property type="match status" value="1"/>
</dbReference>
<feature type="transmembrane region" description="Helical" evidence="4">
    <location>
        <begin position="111"/>
        <end position="131"/>
    </location>
</feature>
<dbReference type="InterPro" id="IPR020846">
    <property type="entry name" value="MFS_dom"/>
</dbReference>
<evidence type="ECO:0000313" key="6">
    <source>
        <dbReference type="EMBL" id="OBS10974.1"/>
    </source>
</evidence>
<keyword evidence="2 4" id="KW-1133">Transmembrane helix</keyword>
<dbReference type="SUPFAM" id="SSF103473">
    <property type="entry name" value="MFS general substrate transporter"/>
    <property type="match status" value="1"/>
</dbReference>
<dbReference type="InterPro" id="IPR011701">
    <property type="entry name" value="MFS"/>
</dbReference>
<feature type="transmembrane region" description="Helical" evidence="4">
    <location>
        <begin position="304"/>
        <end position="325"/>
    </location>
</feature>
<protein>
    <submittedName>
        <fullName evidence="6">MFS transporter</fullName>
    </submittedName>
</protein>
<evidence type="ECO:0000256" key="4">
    <source>
        <dbReference type="SAM" id="Phobius"/>
    </source>
</evidence>
<dbReference type="Proteomes" id="UP000029273">
    <property type="component" value="Unassembled WGS sequence"/>
</dbReference>
<dbReference type="STRING" id="160660.BJI67_06650"/>
<name>A0A1A6C8V1_9GAMM</name>
<dbReference type="EMBL" id="JQSG02000001">
    <property type="protein sequence ID" value="OBS10974.1"/>
    <property type="molecule type" value="Genomic_DNA"/>
</dbReference>
<comment type="caution">
    <text evidence="6">The sequence shown here is derived from an EMBL/GenBank/DDBJ whole genome shotgun (WGS) entry which is preliminary data.</text>
</comment>
<feature type="transmembrane region" description="Helical" evidence="4">
    <location>
        <begin position="250"/>
        <end position="268"/>
    </location>
</feature>
<accession>A0A1A6C8V1</accession>
<keyword evidence="1 4" id="KW-0812">Transmembrane</keyword>
<keyword evidence="7" id="KW-1185">Reference proteome</keyword>
<feature type="transmembrane region" description="Helical" evidence="4">
    <location>
        <begin position="280"/>
        <end position="298"/>
    </location>
</feature>
<dbReference type="AlphaFoldDB" id="A0A1A6C8V1"/>
<evidence type="ECO:0000256" key="2">
    <source>
        <dbReference type="ARBA" id="ARBA00022989"/>
    </source>
</evidence>
<feature type="domain" description="Major facilitator superfamily (MFS) profile" evidence="5">
    <location>
        <begin position="1"/>
        <end position="390"/>
    </location>
</feature>
<feature type="transmembrane region" description="Helical" evidence="4">
    <location>
        <begin position="367"/>
        <end position="389"/>
    </location>
</feature>
<dbReference type="Pfam" id="PF07690">
    <property type="entry name" value="MFS_1"/>
    <property type="match status" value="1"/>
</dbReference>
<dbReference type="Gene3D" id="1.20.1250.20">
    <property type="entry name" value="MFS general substrate transporter like domains"/>
    <property type="match status" value="2"/>
</dbReference>
<dbReference type="RefSeq" id="WP_052064052.1">
    <property type="nucleotide sequence ID" value="NZ_JQSG02000001.1"/>
</dbReference>
<sequence length="395" mass="41147">MSASEIAGRPVQDAAAHPHYARLGGLGWLHFLNDGAANYLPGVLPAVLINLHLHVGLAGTVMAALLIGQALQAFTGWVADRVGGRVFIVMGVLGSNLAGALIGFAPSLWALIPVLIVIGISNALFHPQALAGARALSRGRQGFGLALFLVGGEIGRGLWPLFASLVVAGWGLHYLWLLAIPALFSVPLLWNTLPVQPPRHPDARPIAWSKHMGPLSALVAFSSLRALMIFGVVTYLPIIWHDSGHSLVESSALISVLLVVGIIGNVGGGHLSDLFGRKRVVFTSILAATLLLALFMFVGGLAQWFVLGLLGIALFATLPISIVIGQDIFPENRSMGSGIALGVSNGLGAAALILLGLVASHMELADVMWVLVGVGAAATLFSLVLPGAVGPVRHH</sequence>
<feature type="transmembrane region" description="Helical" evidence="4">
    <location>
        <begin position="86"/>
        <end position="105"/>
    </location>
</feature>
<dbReference type="GO" id="GO:0022857">
    <property type="term" value="F:transmembrane transporter activity"/>
    <property type="evidence" value="ECO:0007669"/>
    <property type="project" value="InterPro"/>
</dbReference>
<gene>
    <name evidence="6" type="ORF">Thpro_020690</name>
</gene>
<feature type="transmembrane region" description="Helical" evidence="4">
    <location>
        <begin position="214"/>
        <end position="238"/>
    </location>
</feature>
<dbReference type="CDD" id="cd17478">
    <property type="entry name" value="MFS_FsR"/>
    <property type="match status" value="1"/>
</dbReference>
<dbReference type="GO" id="GO:0005886">
    <property type="term" value="C:plasma membrane"/>
    <property type="evidence" value="ECO:0007669"/>
    <property type="project" value="TreeGrafter"/>
</dbReference>
<dbReference type="OrthoDB" id="9770492at2"/>
<keyword evidence="3 4" id="KW-0472">Membrane</keyword>
<proteinExistence type="predicted"/>
<evidence type="ECO:0000313" key="7">
    <source>
        <dbReference type="Proteomes" id="UP000029273"/>
    </source>
</evidence>
<feature type="transmembrane region" description="Helical" evidence="4">
    <location>
        <begin position="337"/>
        <end position="361"/>
    </location>
</feature>
<evidence type="ECO:0000256" key="1">
    <source>
        <dbReference type="ARBA" id="ARBA00022692"/>
    </source>
</evidence>
<dbReference type="PROSITE" id="PS50850">
    <property type="entry name" value="MFS"/>
    <property type="match status" value="1"/>
</dbReference>
<reference evidence="6 7" key="1">
    <citation type="journal article" date="2014" name="Genome Announc.">
        <title>Draft Genome Sequence of the Iron-Oxidizing, Acidophilic, and Halotolerant 'Thiobacillus prosperus' Type Strain DSM 5130.</title>
        <authorList>
            <person name="Ossandon F.J."/>
            <person name="Cardenas J.P."/>
            <person name="Corbett M."/>
            <person name="Quatrini R."/>
            <person name="Holmes D.S."/>
            <person name="Watkin E."/>
        </authorList>
    </citation>
    <scope>NUCLEOTIDE SEQUENCE [LARGE SCALE GENOMIC DNA]</scope>
    <source>
        <strain evidence="6 7">DSM 5130</strain>
    </source>
</reference>
<evidence type="ECO:0000256" key="3">
    <source>
        <dbReference type="ARBA" id="ARBA00023136"/>
    </source>
</evidence>
<feature type="transmembrane region" description="Helical" evidence="4">
    <location>
        <begin position="51"/>
        <end position="74"/>
    </location>
</feature>
<dbReference type="InterPro" id="IPR036259">
    <property type="entry name" value="MFS_trans_sf"/>
</dbReference>
<evidence type="ECO:0000259" key="5">
    <source>
        <dbReference type="PROSITE" id="PS50850"/>
    </source>
</evidence>
<dbReference type="PANTHER" id="PTHR43129:SF1">
    <property type="entry name" value="FOSMIDOMYCIN RESISTANCE PROTEIN"/>
    <property type="match status" value="1"/>
</dbReference>